<dbReference type="InterPro" id="IPR051601">
    <property type="entry name" value="Serine_prot/Carboxylest_S33"/>
</dbReference>
<dbReference type="PANTHER" id="PTHR43248">
    <property type="entry name" value="2-SUCCINYL-6-HYDROXY-2,4-CYCLOHEXADIENE-1-CARBOXYLATE SYNTHASE"/>
    <property type="match status" value="1"/>
</dbReference>
<comment type="caution">
    <text evidence="7">The sequence shown here is derived from an EMBL/GenBank/DDBJ whole genome shotgun (WGS) entry which is preliminary data.</text>
</comment>
<dbReference type="Pfam" id="PF00561">
    <property type="entry name" value="Abhydrolase_1"/>
    <property type="match status" value="1"/>
</dbReference>
<dbReference type="SUPFAM" id="SSF53474">
    <property type="entry name" value="alpha/beta-Hydrolases"/>
    <property type="match status" value="1"/>
</dbReference>
<gene>
    <name evidence="7" type="ORF">KOI35_16270</name>
</gene>
<proteinExistence type="inferred from homology"/>
<dbReference type="PANTHER" id="PTHR43248:SF29">
    <property type="entry name" value="TRIPEPTIDYL AMINOPEPTIDASE"/>
    <property type="match status" value="1"/>
</dbReference>
<keyword evidence="3 7" id="KW-0378">Hydrolase</keyword>
<keyword evidence="2" id="KW-0732">Signal</keyword>
<dbReference type="GO" id="GO:0016787">
    <property type="term" value="F:hydrolase activity"/>
    <property type="evidence" value="ECO:0007669"/>
    <property type="project" value="UniProtKB-KW"/>
</dbReference>
<evidence type="ECO:0000313" key="7">
    <source>
        <dbReference type="EMBL" id="MBU2665059.1"/>
    </source>
</evidence>
<dbReference type="InterPro" id="IPR029058">
    <property type="entry name" value="AB_hydrolase_fold"/>
</dbReference>
<feature type="domain" description="Peptidase S33 tripeptidyl aminopeptidase-like C-terminal" evidence="6">
    <location>
        <begin position="371"/>
        <end position="467"/>
    </location>
</feature>
<reference evidence="7 8" key="1">
    <citation type="submission" date="2021-06" db="EMBL/GenBank/DDBJ databases">
        <title>Actinoplanes lichenicola sp. nov., and Actinoplanes ovalisporus sp. nov., isolated from lichen in Thailand.</title>
        <authorList>
            <person name="Saeng-In P."/>
            <person name="Kanchanasin P."/>
            <person name="Yuki M."/>
            <person name="Kudo T."/>
            <person name="Ohkuma M."/>
            <person name="Phongsopitanun W."/>
            <person name="Tanasupawat S."/>
        </authorList>
    </citation>
    <scope>NUCLEOTIDE SEQUENCE [LARGE SCALE GENOMIC DNA]</scope>
    <source>
        <strain evidence="7 8">NBRC 110975</strain>
    </source>
</reference>
<feature type="region of interest" description="Disordered" evidence="4">
    <location>
        <begin position="463"/>
        <end position="501"/>
    </location>
</feature>
<evidence type="ECO:0000259" key="6">
    <source>
        <dbReference type="Pfam" id="PF08386"/>
    </source>
</evidence>
<accession>A0ABS5YQQ8</accession>
<evidence type="ECO:0000256" key="4">
    <source>
        <dbReference type="SAM" id="MobiDB-lite"/>
    </source>
</evidence>
<protein>
    <submittedName>
        <fullName evidence="7">Alpha/beta hydrolase</fullName>
    </submittedName>
</protein>
<dbReference type="Pfam" id="PF08386">
    <property type="entry name" value="Abhydrolase_4"/>
    <property type="match status" value="1"/>
</dbReference>
<name>A0ABS5YQQ8_9ACTN</name>
<dbReference type="InterPro" id="IPR013595">
    <property type="entry name" value="Pept_S33_TAP-like_C"/>
</dbReference>
<feature type="compositionally biased region" description="Low complexity" evidence="4">
    <location>
        <begin position="483"/>
        <end position="501"/>
    </location>
</feature>
<evidence type="ECO:0000313" key="8">
    <source>
        <dbReference type="Proteomes" id="UP001519654"/>
    </source>
</evidence>
<organism evidence="7 8">
    <name type="scientific">Paractinoplanes bogorensis</name>
    <dbReference type="NCBI Taxonomy" id="1610840"/>
    <lineage>
        <taxon>Bacteria</taxon>
        <taxon>Bacillati</taxon>
        <taxon>Actinomycetota</taxon>
        <taxon>Actinomycetes</taxon>
        <taxon>Micromonosporales</taxon>
        <taxon>Micromonosporaceae</taxon>
        <taxon>Paractinoplanes</taxon>
    </lineage>
</organism>
<evidence type="ECO:0000256" key="2">
    <source>
        <dbReference type="ARBA" id="ARBA00022729"/>
    </source>
</evidence>
<dbReference type="EMBL" id="JAHKKG010000005">
    <property type="protein sequence ID" value="MBU2665059.1"/>
    <property type="molecule type" value="Genomic_DNA"/>
</dbReference>
<feature type="domain" description="AB hydrolase-1" evidence="5">
    <location>
        <begin position="71"/>
        <end position="275"/>
    </location>
</feature>
<dbReference type="Proteomes" id="UP001519654">
    <property type="component" value="Unassembled WGS sequence"/>
</dbReference>
<keyword evidence="8" id="KW-1185">Reference proteome</keyword>
<evidence type="ECO:0000259" key="5">
    <source>
        <dbReference type="Pfam" id="PF00561"/>
    </source>
</evidence>
<dbReference type="Gene3D" id="3.40.50.1820">
    <property type="entry name" value="alpha/beta hydrolase"/>
    <property type="match status" value="1"/>
</dbReference>
<evidence type="ECO:0000256" key="1">
    <source>
        <dbReference type="ARBA" id="ARBA00010088"/>
    </source>
</evidence>
<evidence type="ECO:0000256" key="3">
    <source>
        <dbReference type="ARBA" id="ARBA00022801"/>
    </source>
</evidence>
<dbReference type="InterPro" id="IPR000073">
    <property type="entry name" value="AB_hydrolase_1"/>
</dbReference>
<sequence length="501" mass="53894">MRGAQAVTGRANAQAAGILWGKCTDADLVKAKAQCAQLSVPLDYERPKGTTISLALSRVRHTVPDGKYQGVMLVNPGGPGGSGLALATLGGLVPKGAGNAYDWIGFDPRGVGASKPALSCSGDVTAYNRPSYVPVTAALEKTWRQRSKDYARKCAKAGGELLDHVKSADNVRDMDSIRRALGVQQINYYGFSYGTYLGQLYASRYPRAVRRMILDGVIDARTVWYRSNLDQNVAFDRNANIYFDWIAKNDKTFGLGRDGRSMGQAYYGLLAKLRKSPAGGVIGPDEVNDVVLLATYNVSVWPVVAAAFAALVRKGDSGPVKKLYDENYPQGAGSDNGYAMYLATLCTDARWPQDFDRWKRDAWRQHAKAPFVTWANTWYNAPCLSWAAQPGRPAEVDGRQAPPVLLISETLDAATSFEGALETRRRFPKAALVEGAGGTTHASSLSGVACVDNTVADYLERGALPARRPGNRSDRLCDPLQPPAANQPAATGPAPAADQKG</sequence>
<comment type="similarity">
    <text evidence="1">Belongs to the peptidase S33 family.</text>
</comment>